<feature type="domain" description="SIS" evidence="3">
    <location>
        <begin position="191"/>
        <end position="327"/>
    </location>
</feature>
<proteinExistence type="predicted"/>
<dbReference type="CDD" id="cd05009">
    <property type="entry name" value="SIS_GlmS_GlmD_2"/>
    <property type="match status" value="1"/>
</dbReference>
<dbReference type="InterPro" id="IPR046348">
    <property type="entry name" value="SIS_dom_sf"/>
</dbReference>
<keyword evidence="5" id="KW-1185">Reference proteome</keyword>
<evidence type="ECO:0000256" key="2">
    <source>
        <dbReference type="ARBA" id="ARBA00022737"/>
    </source>
</evidence>
<accession>A0A845B4T0</accession>
<dbReference type="SUPFAM" id="SSF53697">
    <property type="entry name" value="SIS domain"/>
    <property type="match status" value="1"/>
</dbReference>
<evidence type="ECO:0000256" key="1">
    <source>
        <dbReference type="ARBA" id="ARBA00022576"/>
    </source>
</evidence>
<keyword evidence="2" id="KW-0677">Repeat</keyword>
<dbReference type="InterPro" id="IPR001347">
    <property type="entry name" value="SIS_dom"/>
</dbReference>
<gene>
    <name evidence="4" type="ORF">GRI65_08740</name>
</gene>
<dbReference type="InterPro" id="IPR035490">
    <property type="entry name" value="GlmS/FrlB_SIS"/>
</dbReference>
<keyword evidence="1" id="KW-0032">Aminotransferase</keyword>
<dbReference type="GO" id="GO:0097367">
    <property type="term" value="F:carbohydrate derivative binding"/>
    <property type="evidence" value="ECO:0007669"/>
    <property type="project" value="InterPro"/>
</dbReference>
<evidence type="ECO:0000259" key="3">
    <source>
        <dbReference type="PROSITE" id="PS51464"/>
    </source>
</evidence>
<dbReference type="PANTHER" id="PTHR10937:SF8">
    <property type="entry name" value="AMINOTRANSFERASE-RELATED"/>
    <property type="match status" value="1"/>
</dbReference>
<dbReference type="Gene3D" id="3.40.50.10490">
    <property type="entry name" value="Glucose-6-phosphate isomerase like protein, domain 1"/>
    <property type="match status" value="2"/>
</dbReference>
<dbReference type="InterPro" id="IPR035466">
    <property type="entry name" value="GlmS/AgaS_SIS"/>
</dbReference>
<dbReference type="EMBL" id="WTYL01000002">
    <property type="protein sequence ID" value="MXP44542.1"/>
    <property type="molecule type" value="Genomic_DNA"/>
</dbReference>
<dbReference type="Pfam" id="PF01380">
    <property type="entry name" value="SIS"/>
    <property type="match status" value="2"/>
</dbReference>
<reference evidence="4 5" key="1">
    <citation type="submission" date="2019-12" db="EMBL/GenBank/DDBJ databases">
        <title>Genomic-based taxomic classification of the family Erythrobacteraceae.</title>
        <authorList>
            <person name="Xu L."/>
        </authorList>
    </citation>
    <scope>NUCLEOTIDE SEQUENCE [LARGE SCALE GENOMIC DNA]</scope>
    <source>
        <strain evidence="4 5">KCTC 42453</strain>
    </source>
</reference>
<dbReference type="AlphaFoldDB" id="A0A845B4T0"/>
<dbReference type="PANTHER" id="PTHR10937">
    <property type="entry name" value="GLUCOSAMINE--FRUCTOSE-6-PHOSPHATE AMINOTRANSFERASE, ISOMERIZING"/>
    <property type="match status" value="1"/>
</dbReference>
<dbReference type="OrthoDB" id="9761808at2"/>
<organism evidence="4 5">
    <name type="scientific">Allopontixanthobacter sediminis</name>
    <dbReference type="NCBI Taxonomy" id="1689985"/>
    <lineage>
        <taxon>Bacteria</taxon>
        <taxon>Pseudomonadati</taxon>
        <taxon>Pseudomonadota</taxon>
        <taxon>Alphaproteobacteria</taxon>
        <taxon>Sphingomonadales</taxon>
        <taxon>Erythrobacteraceae</taxon>
        <taxon>Allopontixanthobacter</taxon>
    </lineage>
</organism>
<dbReference type="GO" id="GO:1901135">
    <property type="term" value="P:carbohydrate derivative metabolic process"/>
    <property type="evidence" value="ECO:0007669"/>
    <property type="project" value="InterPro"/>
</dbReference>
<evidence type="ECO:0000313" key="5">
    <source>
        <dbReference type="Proteomes" id="UP000431922"/>
    </source>
</evidence>
<keyword evidence="1" id="KW-0808">Transferase</keyword>
<dbReference type="GO" id="GO:0008483">
    <property type="term" value="F:transaminase activity"/>
    <property type="evidence" value="ECO:0007669"/>
    <property type="project" value="UniProtKB-KW"/>
</dbReference>
<feature type="domain" description="SIS" evidence="3">
    <location>
        <begin position="26"/>
        <end position="175"/>
    </location>
</feature>
<dbReference type="PROSITE" id="PS51464">
    <property type="entry name" value="SIS"/>
    <property type="match status" value="2"/>
</dbReference>
<protein>
    <submittedName>
        <fullName evidence="4">SIS domain-containing protein</fullName>
    </submittedName>
</protein>
<comment type="caution">
    <text evidence="4">The sequence shown here is derived from an EMBL/GenBank/DDBJ whole genome shotgun (WGS) entry which is preliminary data.</text>
</comment>
<evidence type="ECO:0000313" key="4">
    <source>
        <dbReference type="EMBL" id="MXP44542.1"/>
    </source>
</evidence>
<dbReference type="Proteomes" id="UP000431922">
    <property type="component" value="Unassembled WGS sequence"/>
</dbReference>
<sequence>MVAEAAEAAEVTRRQLTWWADSGEHVLHRLHACAPMQVATCGRGSSDHAASYAKHLIETVIRLPVMSHSPSTSSIYEVELAGLERTLFLVISQSGRSSDILLSADAAKVSGALVCAIVNDECSPLADIADVTIPLLAGTETSIAATKTYIASLFTVLMLVGSWAKESGLLEAASRTPNLLTEAWAMDWSEGTATLTQARNMYIIGRGPTFGIAQEAALKLKETCGIHAEAFSEAEVRHGPMELVKKDFPVLLFIPGDRASTGFCSLVDDFVGRGAQVIVAGASYPGTVQLPTVAHVRAEVSAICMIQSFYRMAAQISVARGLDPDRPAHLRKVTDTL</sequence>
<dbReference type="CDD" id="cd05008">
    <property type="entry name" value="SIS_GlmS_GlmD_1"/>
    <property type="match status" value="1"/>
</dbReference>
<name>A0A845B4T0_9SPHN</name>
<dbReference type="RefSeq" id="WP_160756123.1">
    <property type="nucleotide sequence ID" value="NZ_WTYL01000002.1"/>
</dbReference>